<dbReference type="CDD" id="cd10281">
    <property type="entry name" value="Nape_like_AP-endo"/>
    <property type="match status" value="1"/>
</dbReference>
<dbReference type="NCBIfam" id="TIGR00195">
    <property type="entry name" value="exoDNase_III"/>
    <property type="match status" value="1"/>
</dbReference>
<dbReference type="GO" id="GO:0008311">
    <property type="term" value="F:double-stranded DNA 3'-5' DNA exonuclease activity"/>
    <property type="evidence" value="ECO:0007669"/>
    <property type="project" value="InterPro"/>
</dbReference>
<dbReference type="PROSITE" id="PS51435">
    <property type="entry name" value="AP_NUCLEASE_F1_4"/>
    <property type="match status" value="1"/>
</dbReference>
<evidence type="ECO:0000256" key="4">
    <source>
        <dbReference type="ARBA" id="ARBA00022842"/>
    </source>
</evidence>
<dbReference type="InterPro" id="IPR036691">
    <property type="entry name" value="Endo/exonu/phosph_ase_sf"/>
</dbReference>
<evidence type="ECO:0000256" key="2">
    <source>
        <dbReference type="ARBA" id="ARBA00022723"/>
    </source>
</evidence>
<dbReference type="Gene3D" id="3.60.10.10">
    <property type="entry name" value="Endonuclease/exonuclease/phosphatase"/>
    <property type="match status" value="1"/>
</dbReference>
<accession>A0AB38YG96</accession>
<keyword evidence="5" id="KW-0464">Manganese</keyword>
<proteinExistence type="inferred from homology"/>
<evidence type="ECO:0000256" key="3">
    <source>
        <dbReference type="ARBA" id="ARBA00022801"/>
    </source>
</evidence>
<dbReference type="PANTHER" id="PTHR43250:SF2">
    <property type="entry name" value="EXODEOXYRIBONUCLEASE III"/>
    <property type="match status" value="1"/>
</dbReference>
<organism evidence="8">
    <name type="scientific">Salinispirillum sp. LH 10-3-1</name>
    <dbReference type="NCBI Taxonomy" id="2952525"/>
    <lineage>
        <taxon>Bacteria</taxon>
        <taxon>Pseudomonadati</taxon>
        <taxon>Pseudomonadota</taxon>
        <taxon>Gammaproteobacteria</taxon>
        <taxon>Oceanospirillales</taxon>
        <taxon>Saccharospirillaceae</taxon>
        <taxon>Salinispirillum</taxon>
    </lineage>
</organism>
<evidence type="ECO:0000256" key="1">
    <source>
        <dbReference type="ARBA" id="ARBA00007092"/>
    </source>
</evidence>
<dbReference type="PANTHER" id="PTHR43250">
    <property type="entry name" value="EXODEOXYRIBONUCLEASE III"/>
    <property type="match status" value="1"/>
</dbReference>
<feature type="site" description="Important for catalytic activity" evidence="6">
    <location>
        <position position="218"/>
    </location>
</feature>
<dbReference type="Pfam" id="PF03372">
    <property type="entry name" value="Exo_endo_phos"/>
    <property type="match status" value="1"/>
</dbReference>
<evidence type="ECO:0000259" key="7">
    <source>
        <dbReference type="Pfam" id="PF03372"/>
    </source>
</evidence>
<dbReference type="EMBL" id="CP101717">
    <property type="protein sequence ID" value="WLD58328.1"/>
    <property type="molecule type" value="Genomic_DNA"/>
</dbReference>
<feature type="binding site" evidence="5">
    <location>
        <position position="244"/>
    </location>
    <ligand>
        <name>Mg(2+)</name>
        <dbReference type="ChEBI" id="CHEBI:18420"/>
        <label>1</label>
    </ligand>
</feature>
<dbReference type="InterPro" id="IPR037493">
    <property type="entry name" value="ExoIII-like"/>
</dbReference>
<dbReference type="NCBIfam" id="TIGR00633">
    <property type="entry name" value="xth"/>
    <property type="match status" value="1"/>
</dbReference>
<gene>
    <name evidence="8" type="ORF">NFC81_00700</name>
</gene>
<dbReference type="AlphaFoldDB" id="A0AB38YG96"/>
<dbReference type="SUPFAM" id="SSF56219">
    <property type="entry name" value="DNase I-like"/>
    <property type="match status" value="1"/>
</dbReference>
<comment type="similarity">
    <text evidence="1">Belongs to the DNA repair enzymes AP/ExoA family.</text>
</comment>
<feature type="domain" description="Endonuclease/exonuclease/phosphatase" evidence="7">
    <location>
        <begin position="5"/>
        <end position="238"/>
    </location>
</feature>
<dbReference type="InterPro" id="IPR004808">
    <property type="entry name" value="AP_endonuc_1"/>
</dbReference>
<keyword evidence="2 5" id="KW-0479">Metal-binding</keyword>
<feature type="binding site" evidence="5">
    <location>
        <position position="7"/>
    </location>
    <ligand>
        <name>Mg(2+)</name>
        <dbReference type="ChEBI" id="CHEBI:18420"/>
        <label>1</label>
    </ligand>
</feature>
<feature type="site" description="Interaction with DNA substrate" evidence="6">
    <location>
        <position position="244"/>
    </location>
</feature>
<keyword evidence="3" id="KW-0378">Hydrolase</keyword>
<dbReference type="GO" id="GO:0006281">
    <property type="term" value="P:DNA repair"/>
    <property type="evidence" value="ECO:0007669"/>
    <property type="project" value="InterPro"/>
</dbReference>
<name>A0AB38YG96_9GAMM</name>
<comment type="cofactor">
    <cofactor evidence="5">
        <name>Mg(2+)</name>
        <dbReference type="ChEBI" id="CHEBI:18420"/>
    </cofactor>
    <cofactor evidence="5">
        <name>Mn(2+)</name>
        <dbReference type="ChEBI" id="CHEBI:29035"/>
    </cofactor>
    <text evidence="5">Probably binds two magnesium or manganese ions per subunit.</text>
</comment>
<protein>
    <submittedName>
        <fullName evidence="8">Exodeoxyribonuclease III</fullName>
    </submittedName>
</protein>
<dbReference type="InterPro" id="IPR005135">
    <property type="entry name" value="Endo/exonuclease/phosphatase"/>
</dbReference>
<evidence type="ECO:0000313" key="8">
    <source>
        <dbReference type="EMBL" id="WLD58328.1"/>
    </source>
</evidence>
<reference evidence="8" key="1">
    <citation type="submission" date="2022-07" db="EMBL/GenBank/DDBJ databases">
        <title>Complete genome sequence of Salinispirillum sp. LH10-3-1 capable of multiple carbohydrate inversion isolated from a soda lake.</title>
        <authorList>
            <person name="Liu J."/>
            <person name="Zhai Y."/>
            <person name="Zhang H."/>
            <person name="Yang H."/>
            <person name="Qu J."/>
            <person name="Li J."/>
        </authorList>
    </citation>
    <scope>NUCLEOTIDE SEQUENCE</scope>
    <source>
        <strain evidence="8">LH 10-3-1</strain>
    </source>
</reference>
<dbReference type="GO" id="GO:0046872">
    <property type="term" value="F:metal ion binding"/>
    <property type="evidence" value="ECO:0007669"/>
    <property type="project" value="UniProtKB-KW"/>
</dbReference>
<dbReference type="RefSeq" id="WP_304995614.1">
    <property type="nucleotide sequence ID" value="NZ_CP101717.1"/>
</dbReference>
<evidence type="ECO:0000256" key="6">
    <source>
        <dbReference type="PIRSR" id="PIRSR604808-3"/>
    </source>
</evidence>
<keyword evidence="4 5" id="KW-0460">Magnesium</keyword>
<sequence>MKIVSINVNGLVNAADRGFVHWLEHSDVDVVCVQDIRIRERDIPDHLMEVPGYHAFFFDADDPAQGGVGIYAKEMPKAVIRGLGFPQCDMEGRFLQADFEKFSICSVLFPRVTADDEDEQELKFQFMESFLNHLKKTRRKRREFIFAGTFHIAHRTIDLGNWQDYQRSSGFLPEERAWMDQVFGPLGYVDAFRLVNRREKQHTWWPYDEAQRNGLRLDYQIITPNLADYVFETRIITEPRVSPHCLLEVDYDLD</sequence>
<evidence type="ECO:0000256" key="5">
    <source>
        <dbReference type="PIRSR" id="PIRSR604808-2"/>
    </source>
</evidence>